<dbReference type="EMBL" id="JNBS01001751">
    <property type="protein sequence ID" value="OQS00096.1"/>
    <property type="molecule type" value="Genomic_DNA"/>
</dbReference>
<dbReference type="Gene3D" id="1.10.630.10">
    <property type="entry name" value="Cytochrome P450"/>
    <property type="match status" value="1"/>
</dbReference>
<dbReference type="Proteomes" id="UP000243217">
    <property type="component" value="Unassembled WGS sequence"/>
</dbReference>
<dbReference type="GO" id="GO:0005506">
    <property type="term" value="F:iron ion binding"/>
    <property type="evidence" value="ECO:0007669"/>
    <property type="project" value="InterPro"/>
</dbReference>
<dbReference type="PANTHER" id="PTHR24279:SF120">
    <property type="entry name" value="CYTOCHROME P450"/>
    <property type="match status" value="1"/>
</dbReference>
<organism evidence="10 11">
    <name type="scientific">Thraustotheca clavata</name>
    <dbReference type="NCBI Taxonomy" id="74557"/>
    <lineage>
        <taxon>Eukaryota</taxon>
        <taxon>Sar</taxon>
        <taxon>Stramenopiles</taxon>
        <taxon>Oomycota</taxon>
        <taxon>Saprolegniomycetes</taxon>
        <taxon>Saprolegniales</taxon>
        <taxon>Achlyaceae</taxon>
        <taxon>Thraustotheca</taxon>
    </lineage>
</organism>
<evidence type="ECO:0000256" key="1">
    <source>
        <dbReference type="ARBA" id="ARBA00001971"/>
    </source>
</evidence>
<dbReference type="STRING" id="74557.A0A1V9ZQ08"/>
<gene>
    <name evidence="10" type="ORF">THRCLA_06228</name>
</gene>
<dbReference type="PROSITE" id="PS00086">
    <property type="entry name" value="CYTOCHROME_P450"/>
    <property type="match status" value="1"/>
</dbReference>
<evidence type="ECO:0000256" key="9">
    <source>
        <dbReference type="RuleBase" id="RU000461"/>
    </source>
</evidence>
<evidence type="ECO:0000256" key="5">
    <source>
        <dbReference type="ARBA" id="ARBA00023002"/>
    </source>
</evidence>
<comment type="cofactor">
    <cofactor evidence="1 8">
        <name>heme</name>
        <dbReference type="ChEBI" id="CHEBI:30413"/>
    </cofactor>
</comment>
<accession>A0A1V9ZQ08</accession>
<keyword evidence="4 8" id="KW-0479">Metal-binding</keyword>
<dbReference type="InterPro" id="IPR002403">
    <property type="entry name" value="Cyt_P450_E_grp-IV"/>
</dbReference>
<dbReference type="PRINTS" id="PR00465">
    <property type="entry name" value="EP450IV"/>
</dbReference>
<proteinExistence type="inferred from homology"/>
<dbReference type="InterPro" id="IPR001128">
    <property type="entry name" value="Cyt_P450"/>
</dbReference>
<dbReference type="InterPro" id="IPR050479">
    <property type="entry name" value="CYP11_CYP27_families"/>
</dbReference>
<keyword evidence="6 8" id="KW-0408">Iron</keyword>
<dbReference type="InterPro" id="IPR036396">
    <property type="entry name" value="Cyt_P450_sf"/>
</dbReference>
<dbReference type="InterPro" id="IPR017972">
    <property type="entry name" value="Cyt_P450_CS"/>
</dbReference>
<evidence type="ECO:0000256" key="2">
    <source>
        <dbReference type="ARBA" id="ARBA00010617"/>
    </source>
</evidence>
<name>A0A1V9ZQ08_9STRA</name>
<evidence type="ECO:0000313" key="11">
    <source>
        <dbReference type="Proteomes" id="UP000243217"/>
    </source>
</evidence>
<evidence type="ECO:0000313" key="10">
    <source>
        <dbReference type="EMBL" id="OQS00096.1"/>
    </source>
</evidence>
<dbReference type="GO" id="GO:0016705">
    <property type="term" value="F:oxidoreductase activity, acting on paired donors, with incorporation or reduction of molecular oxygen"/>
    <property type="evidence" value="ECO:0007669"/>
    <property type="project" value="InterPro"/>
</dbReference>
<keyword evidence="11" id="KW-1185">Reference proteome</keyword>
<sequence length="505" mass="56887">MLSLKSLTPGARKKSTHSRPLLFSNIPVPPEIGFGNFSSSLPYFAKGDGFKRLFKQFQRLHNEYGPIARLRFLPFTPYLVSIADPDAIAQIFRSEGPMPQRMTFVPWEIYRKEHNMPTIVGNSNDYEEWKRFRASLCDHLLRPKNIPSWCTRIDDVAQDVVDRVKKEAAANNGIVTLTSTIKAYSLEAVSSILFGKRMGCITNDPNIPIEPQSQGFIDAVDGFFAVSERLIHLPPYIPLSLYKHIPAYKELSSHADYIFNVGEQLLLEKIQERKLTGDDLLTLFLQRPELNESEAISQALGLLFAGVDTTANAILWTLYLISTSTNSSEIQSKIRDEVNIAMGSKSVIDEEILGKIPYIRACVKEGLRLYPPASVSTRIAPEDTTIMGYSIPKGTLLMMQCYVMSRDPNVFDNSNVFKPERWLDRDQTSNRSKEAYSTLPFGMGARGCVGRRLAETEIYILLAHIVRNIDLQWLSSESLLEGELQTLLIPEKPMIISCQPVSSIN</sequence>
<dbReference type="GO" id="GO:0004497">
    <property type="term" value="F:monooxygenase activity"/>
    <property type="evidence" value="ECO:0007669"/>
    <property type="project" value="UniProtKB-KW"/>
</dbReference>
<evidence type="ECO:0000256" key="8">
    <source>
        <dbReference type="PIRSR" id="PIRSR602403-1"/>
    </source>
</evidence>
<reference evidence="10 11" key="1">
    <citation type="journal article" date="2014" name="Genome Biol. Evol.">
        <title>The secreted proteins of Achlya hypogyna and Thraustotheca clavata identify the ancestral oomycete secretome and reveal gene acquisitions by horizontal gene transfer.</title>
        <authorList>
            <person name="Misner I."/>
            <person name="Blouin N."/>
            <person name="Leonard G."/>
            <person name="Richards T.A."/>
            <person name="Lane C.E."/>
        </authorList>
    </citation>
    <scope>NUCLEOTIDE SEQUENCE [LARGE SCALE GENOMIC DNA]</scope>
    <source>
        <strain evidence="10 11">ATCC 34112</strain>
    </source>
</reference>
<keyword evidence="3 8" id="KW-0349">Heme</keyword>
<dbReference type="CDD" id="cd11054">
    <property type="entry name" value="CYP24A1-like"/>
    <property type="match status" value="1"/>
</dbReference>
<dbReference type="Pfam" id="PF00067">
    <property type="entry name" value="p450"/>
    <property type="match status" value="1"/>
</dbReference>
<dbReference type="GO" id="GO:0020037">
    <property type="term" value="F:heme binding"/>
    <property type="evidence" value="ECO:0007669"/>
    <property type="project" value="InterPro"/>
</dbReference>
<evidence type="ECO:0000256" key="4">
    <source>
        <dbReference type="ARBA" id="ARBA00022723"/>
    </source>
</evidence>
<evidence type="ECO:0008006" key="12">
    <source>
        <dbReference type="Google" id="ProtNLM"/>
    </source>
</evidence>
<dbReference type="SUPFAM" id="SSF48264">
    <property type="entry name" value="Cytochrome P450"/>
    <property type="match status" value="1"/>
</dbReference>
<keyword evidence="5 9" id="KW-0560">Oxidoreductase</keyword>
<evidence type="ECO:0000256" key="6">
    <source>
        <dbReference type="ARBA" id="ARBA00023004"/>
    </source>
</evidence>
<comment type="similarity">
    <text evidence="2 9">Belongs to the cytochrome P450 family.</text>
</comment>
<evidence type="ECO:0000256" key="7">
    <source>
        <dbReference type="ARBA" id="ARBA00023033"/>
    </source>
</evidence>
<evidence type="ECO:0000256" key="3">
    <source>
        <dbReference type="ARBA" id="ARBA00022617"/>
    </source>
</evidence>
<dbReference type="AlphaFoldDB" id="A0A1V9ZQ08"/>
<dbReference type="OrthoDB" id="71115at2759"/>
<feature type="binding site" description="axial binding residue" evidence="8">
    <location>
        <position position="448"/>
    </location>
    <ligand>
        <name>heme</name>
        <dbReference type="ChEBI" id="CHEBI:30413"/>
    </ligand>
    <ligandPart>
        <name>Fe</name>
        <dbReference type="ChEBI" id="CHEBI:18248"/>
    </ligandPart>
</feature>
<comment type="caution">
    <text evidence="10">The sequence shown here is derived from an EMBL/GenBank/DDBJ whole genome shotgun (WGS) entry which is preliminary data.</text>
</comment>
<dbReference type="PANTHER" id="PTHR24279">
    <property type="entry name" value="CYTOCHROME P450"/>
    <property type="match status" value="1"/>
</dbReference>
<protein>
    <recommendedName>
        <fullName evidence="12">Cytochrome P450</fullName>
    </recommendedName>
</protein>
<dbReference type="PRINTS" id="PR00385">
    <property type="entry name" value="P450"/>
</dbReference>
<keyword evidence="7 9" id="KW-0503">Monooxygenase</keyword>